<feature type="signal peptide" evidence="1">
    <location>
        <begin position="1"/>
        <end position="19"/>
    </location>
</feature>
<dbReference type="EMBL" id="ML122277">
    <property type="protein sequence ID" value="RPD58148.1"/>
    <property type="molecule type" value="Genomic_DNA"/>
</dbReference>
<protein>
    <submittedName>
        <fullName evidence="2">Uncharacterized protein</fullName>
    </submittedName>
</protein>
<name>A0A5C2S3R4_9APHY</name>
<evidence type="ECO:0000313" key="2">
    <source>
        <dbReference type="EMBL" id="RPD58148.1"/>
    </source>
</evidence>
<keyword evidence="3" id="KW-1185">Reference proteome</keyword>
<dbReference type="Proteomes" id="UP000313359">
    <property type="component" value="Unassembled WGS sequence"/>
</dbReference>
<gene>
    <name evidence="2" type="ORF">L227DRAFT_577497</name>
</gene>
<dbReference type="OrthoDB" id="2751591at2759"/>
<evidence type="ECO:0000256" key="1">
    <source>
        <dbReference type="SAM" id="SignalP"/>
    </source>
</evidence>
<keyword evidence="1" id="KW-0732">Signal</keyword>
<feature type="chain" id="PRO_5022866776" evidence="1">
    <location>
        <begin position="20"/>
        <end position="104"/>
    </location>
</feature>
<evidence type="ECO:0000313" key="3">
    <source>
        <dbReference type="Proteomes" id="UP000313359"/>
    </source>
</evidence>
<organism evidence="2 3">
    <name type="scientific">Lentinus tigrinus ALCF2SS1-6</name>
    <dbReference type="NCBI Taxonomy" id="1328759"/>
    <lineage>
        <taxon>Eukaryota</taxon>
        <taxon>Fungi</taxon>
        <taxon>Dikarya</taxon>
        <taxon>Basidiomycota</taxon>
        <taxon>Agaricomycotina</taxon>
        <taxon>Agaricomycetes</taxon>
        <taxon>Polyporales</taxon>
        <taxon>Polyporaceae</taxon>
        <taxon>Lentinus</taxon>
    </lineage>
</organism>
<reference evidence="2" key="1">
    <citation type="journal article" date="2018" name="Genome Biol. Evol.">
        <title>Genomics and development of Lentinus tigrinus, a white-rot wood-decaying mushroom with dimorphic fruiting bodies.</title>
        <authorList>
            <person name="Wu B."/>
            <person name="Xu Z."/>
            <person name="Knudson A."/>
            <person name="Carlson A."/>
            <person name="Chen N."/>
            <person name="Kovaka S."/>
            <person name="LaButti K."/>
            <person name="Lipzen A."/>
            <person name="Pennachio C."/>
            <person name="Riley R."/>
            <person name="Schakwitz W."/>
            <person name="Umezawa K."/>
            <person name="Ohm R.A."/>
            <person name="Grigoriev I.V."/>
            <person name="Nagy L.G."/>
            <person name="Gibbons J."/>
            <person name="Hibbett D."/>
        </authorList>
    </citation>
    <scope>NUCLEOTIDE SEQUENCE [LARGE SCALE GENOMIC DNA]</scope>
    <source>
        <strain evidence="2">ALCF2SS1-6</strain>
    </source>
</reference>
<dbReference type="AlphaFoldDB" id="A0A5C2S3R4"/>
<accession>A0A5C2S3R4</accession>
<sequence length="104" mass="10677">MRFLTLASALFAAVLAVSGNPTTEVVYARGQCRRTDGTLEVREWSSAAVAKRDGGCNLSNAGGAGDPLPNSFCQSTFGDSAPCCVEDGVGGAFCTTCTHGIHNC</sequence>
<proteinExistence type="predicted"/>